<dbReference type="RefSeq" id="XP_055863861.1">
    <property type="nucleotide sequence ID" value="XM_056007886.1"/>
</dbReference>
<keyword evidence="5 13" id="KW-0812">Transmembrane</keyword>
<feature type="transmembrane region" description="Helical" evidence="13">
    <location>
        <begin position="393"/>
        <end position="414"/>
    </location>
</feature>
<feature type="transmembrane region" description="Helical" evidence="13">
    <location>
        <begin position="552"/>
        <end position="572"/>
    </location>
</feature>
<evidence type="ECO:0000256" key="1">
    <source>
        <dbReference type="ARBA" id="ARBA00004651"/>
    </source>
</evidence>
<feature type="transmembrane region" description="Helical" evidence="13">
    <location>
        <begin position="229"/>
        <end position="249"/>
    </location>
</feature>
<protein>
    <submittedName>
        <fullName evidence="16">Cationic amino acid transporter 2-like isoform X1</fullName>
    </submittedName>
</protein>
<dbReference type="OrthoDB" id="3900342at2759"/>
<evidence type="ECO:0000256" key="5">
    <source>
        <dbReference type="ARBA" id="ARBA00022692"/>
    </source>
</evidence>
<feature type="transmembrane region" description="Helical" evidence="13">
    <location>
        <begin position="366"/>
        <end position="387"/>
    </location>
</feature>
<comment type="catalytic activity">
    <reaction evidence="10">
        <text>L-lysine(in) = L-lysine(out)</text>
        <dbReference type="Rhea" id="RHEA:70935"/>
        <dbReference type="ChEBI" id="CHEBI:32551"/>
    </reaction>
</comment>
<feature type="transmembrane region" description="Helical" evidence="13">
    <location>
        <begin position="190"/>
        <end position="209"/>
    </location>
</feature>
<proteinExistence type="inferred from homology"/>
<keyword evidence="9" id="KW-0325">Glycoprotein</keyword>
<dbReference type="NCBIfam" id="TIGR00906">
    <property type="entry name" value="2A0303"/>
    <property type="match status" value="1"/>
</dbReference>
<dbReference type="Pfam" id="PF13520">
    <property type="entry name" value="AA_permease_2"/>
    <property type="match status" value="1"/>
</dbReference>
<evidence type="ECO:0000259" key="14">
    <source>
        <dbReference type="Pfam" id="PF13906"/>
    </source>
</evidence>
<dbReference type="GO" id="GO:0000064">
    <property type="term" value="F:L-ornithine transmembrane transporter activity"/>
    <property type="evidence" value="ECO:0007669"/>
    <property type="project" value="TreeGrafter"/>
</dbReference>
<feature type="transmembrane region" description="Helical" evidence="13">
    <location>
        <begin position="467"/>
        <end position="488"/>
    </location>
</feature>
<evidence type="ECO:0000256" key="10">
    <source>
        <dbReference type="ARBA" id="ARBA00034422"/>
    </source>
</evidence>
<dbReference type="PANTHER" id="PTHR43243">
    <property type="entry name" value="INNER MEMBRANE TRANSPORTER YGJI-RELATED"/>
    <property type="match status" value="1"/>
</dbReference>
<evidence type="ECO:0000256" key="9">
    <source>
        <dbReference type="ARBA" id="ARBA00023180"/>
    </source>
</evidence>
<evidence type="ECO:0000256" key="4">
    <source>
        <dbReference type="ARBA" id="ARBA00022475"/>
    </source>
</evidence>
<comment type="catalytic activity">
    <reaction evidence="12">
        <text>L-ornithine(in) = L-ornithine(out)</text>
        <dbReference type="Rhea" id="RHEA:71199"/>
        <dbReference type="ChEBI" id="CHEBI:46911"/>
    </reaction>
</comment>
<evidence type="ECO:0000313" key="15">
    <source>
        <dbReference type="Proteomes" id="UP001165740"/>
    </source>
</evidence>
<sequence>MHSFFRRLLRKKVLSDSDIEESNLNRCLTTFDLIGLGIGSTLGAGLYVIGGQVAQHDAGPAVVVSFFIAAVASALAGICYAEFAARIPRAGSAYVYSYVTVGELMAFIIGWNLVLEYVIGTASVARGWSGYFDAMIDKKLSTFFNSTMPMHIDELSAYPDFFAFGITILVTVLLAFGVKESARFNNIFTIVNLLIVLYVIICGLFKLDGHNWNLDPSEIPSTGAGTGGFMPYGFSGMMKGAATCFYAFVGFDCVATTGEETKNPQKAIPIAIVTSLFIIFLSYCGVSAIITLMCPYYLIDHDAPLPFVFSRVGWGVARYIISIGAVCGLSTSLLGGMFPLPRILYAMAGDGVIFRFMGKVSPRFKTPLMGTIISGIFAGLMAMFFNLDELVDMMSIGTLLAYTLVGVSVLILRYEADENLTGSMSVSKLSDSERLLLSRDVFSVKKLLFPGTPRPTLLTAYISKWTLLFLCLFVIFFAAFAIFGSDYLEQMETWAIIIATLLALLPAMCVIILQCQPQSEATLAFKVPLVPLLPSLSVLVNIYLMLKLSPMTWVRFGVWMAIGFFIYFGYGIRTTKEDLKVMHTRIGNDSVEEEEVTGSMNPHINYGTSINSMDAAKH</sequence>
<gene>
    <name evidence="16" type="primary">LOC106068014</name>
</gene>
<evidence type="ECO:0000256" key="6">
    <source>
        <dbReference type="ARBA" id="ARBA00022970"/>
    </source>
</evidence>
<name>A0A9W2YMH2_BIOGL</name>
<feature type="transmembrane region" description="Helical" evidence="13">
    <location>
        <begin position="31"/>
        <end position="49"/>
    </location>
</feature>
<evidence type="ECO:0000256" key="2">
    <source>
        <dbReference type="ARBA" id="ARBA00008572"/>
    </source>
</evidence>
<dbReference type="InterPro" id="IPR004755">
    <property type="entry name" value="Cat_AA_permease"/>
</dbReference>
<dbReference type="Pfam" id="PF13906">
    <property type="entry name" value="AA_permease_C"/>
    <property type="match status" value="1"/>
</dbReference>
<dbReference type="FunFam" id="1.20.1740.10:FF:000010">
    <property type="entry name" value="probable cationic amino acid transporter"/>
    <property type="match status" value="1"/>
</dbReference>
<reference evidence="16" key="1">
    <citation type="submission" date="2025-08" db="UniProtKB">
        <authorList>
            <consortium name="RefSeq"/>
        </authorList>
    </citation>
    <scope>IDENTIFICATION</scope>
</reference>
<dbReference type="AlphaFoldDB" id="A0A9W2YMH2"/>
<feature type="transmembrane region" description="Helical" evidence="13">
    <location>
        <begin position="319"/>
        <end position="345"/>
    </location>
</feature>
<dbReference type="GO" id="GO:0005886">
    <property type="term" value="C:plasma membrane"/>
    <property type="evidence" value="ECO:0007669"/>
    <property type="project" value="UniProtKB-SubCell"/>
</dbReference>
<keyword evidence="4" id="KW-1003">Cell membrane</keyword>
<dbReference type="Proteomes" id="UP001165740">
    <property type="component" value="Chromosome 13"/>
</dbReference>
<keyword evidence="8 13" id="KW-0472">Membrane</keyword>
<keyword evidence="6" id="KW-0029">Amino-acid transport</keyword>
<comment type="similarity">
    <text evidence="2">Belongs to the amino acid-polyamine-organocation (APC) superfamily. Cationic amino acid transporter (CAT) (TC 2.A.3.3) family.</text>
</comment>
<evidence type="ECO:0000256" key="8">
    <source>
        <dbReference type="ARBA" id="ARBA00023136"/>
    </source>
</evidence>
<comment type="subcellular location">
    <subcellularLocation>
        <location evidence="1">Cell membrane</location>
        <topology evidence="1">Multi-pass membrane protein</topology>
    </subcellularLocation>
</comment>
<feature type="transmembrane region" description="Helical" evidence="13">
    <location>
        <begin position="270"/>
        <end position="299"/>
    </location>
</feature>
<dbReference type="OMA" id="IYLMIQM"/>
<feature type="transmembrane region" description="Helical" evidence="13">
    <location>
        <begin position="61"/>
        <end position="81"/>
    </location>
</feature>
<dbReference type="GeneID" id="106068014"/>
<feature type="domain" description="Cationic amino acid transporter C-terminal" evidence="14">
    <location>
        <begin position="525"/>
        <end position="574"/>
    </location>
</feature>
<evidence type="ECO:0000256" key="12">
    <source>
        <dbReference type="ARBA" id="ARBA00034450"/>
    </source>
</evidence>
<feature type="transmembrane region" description="Helical" evidence="13">
    <location>
        <begin position="93"/>
        <end position="114"/>
    </location>
</feature>
<keyword evidence="15" id="KW-1185">Reference proteome</keyword>
<dbReference type="InterPro" id="IPR002293">
    <property type="entry name" value="AA/rel_permease1"/>
</dbReference>
<dbReference type="PANTHER" id="PTHR43243:SF105">
    <property type="entry name" value="CATIONIC AMINO ACID TRANSPORTER C-TERMINAL DOMAIN-CONTAINING PROTEIN"/>
    <property type="match status" value="1"/>
</dbReference>
<dbReference type="GO" id="GO:0061459">
    <property type="term" value="F:L-arginine transmembrane transporter activity"/>
    <property type="evidence" value="ECO:0007669"/>
    <property type="project" value="TreeGrafter"/>
</dbReference>
<feature type="transmembrane region" description="Helical" evidence="13">
    <location>
        <begin position="525"/>
        <end position="546"/>
    </location>
</feature>
<dbReference type="PIRSF" id="PIRSF006060">
    <property type="entry name" value="AA_transporter"/>
    <property type="match status" value="1"/>
</dbReference>
<evidence type="ECO:0000313" key="16">
    <source>
        <dbReference type="RefSeq" id="XP_055863861.1"/>
    </source>
</evidence>
<feature type="transmembrane region" description="Helical" evidence="13">
    <location>
        <begin position="161"/>
        <end position="178"/>
    </location>
</feature>
<accession>A0A9W2YMH2</accession>
<dbReference type="GO" id="GO:0015189">
    <property type="term" value="F:L-lysine transmembrane transporter activity"/>
    <property type="evidence" value="ECO:0007669"/>
    <property type="project" value="TreeGrafter"/>
</dbReference>
<evidence type="ECO:0000256" key="13">
    <source>
        <dbReference type="SAM" id="Phobius"/>
    </source>
</evidence>
<dbReference type="Gene3D" id="1.20.1740.10">
    <property type="entry name" value="Amino acid/polyamine transporter I"/>
    <property type="match status" value="2"/>
</dbReference>
<feature type="transmembrane region" description="Helical" evidence="13">
    <location>
        <begin position="494"/>
        <end position="513"/>
    </location>
</feature>
<evidence type="ECO:0000256" key="7">
    <source>
        <dbReference type="ARBA" id="ARBA00022989"/>
    </source>
</evidence>
<keyword evidence="3" id="KW-0813">Transport</keyword>
<comment type="catalytic activity">
    <reaction evidence="11">
        <text>L-arginine(in) = L-arginine(out)</text>
        <dbReference type="Rhea" id="RHEA:32143"/>
        <dbReference type="ChEBI" id="CHEBI:32682"/>
    </reaction>
</comment>
<evidence type="ECO:0000256" key="11">
    <source>
        <dbReference type="ARBA" id="ARBA00034423"/>
    </source>
</evidence>
<dbReference type="GO" id="GO:0097638">
    <property type="term" value="P:L-arginine import across plasma membrane"/>
    <property type="evidence" value="ECO:0007669"/>
    <property type="project" value="TreeGrafter"/>
</dbReference>
<dbReference type="InterPro" id="IPR029485">
    <property type="entry name" value="CAT_C"/>
</dbReference>
<keyword evidence="7 13" id="KW-1133">Transmembrane helix</keyword>
<organism evidence="15 16">
    <name type="scientific">Biomphalaria glabrata</name>
    <name type="common">Bloodfluke planorb</name>
    <name type="synonym">Freshwater snail</name>
    <dbReference type="NCBI Taxonomy" id="6526"/>
    <lineage>
        <taxon>Eukaryota</taxon>
        <taxon>Metazoa</taxon>
        <taxon>Spiralia</taxon>
        <taxon>Lophotrochozoa</taxon>
        <taxon>Mollusca</taxon>
        <taxon>Gastropoda</taxon>
        <taxon>Heterobranchia</taxon>
        <taxon>Euthyneura</taxon>
        <taxon>Panpulmonata</taxon>
        <taxon>Hygrophila</taxon>
        <taxon>Lymnaeoidea</taxon>
        <taxon>Planorbidae</taxon>
        <taxon>Biomphalaria</taxon>
    </lineage>
</organism>
<evidence type="ECO:0000256" key="3">
    <source>
        <dbReference type="ARBA" id="ARBA00022448"/>
    </source>
</evidence>